<dbReference type="PRINTS" id="PR00449">
    <property type="entry name" value="RASTRNSFRMNG"/>
</dbReference>
<evidence type="ECO:0000256" key="3">
    <source>
        <dbReference type="ARBA" id="ARBA00023134"/>
    </source>
</evidence>
<protein>
    <submittedName>
        <fullName evidence="5">Uncharacterized protein</fullName>
    </submittedName>
</protein>
<dbReference type="GO" id="GO:0005764">
    <property type="term" value="C:lysosome"/>
    <property type="evidence" value="ECO:0007669"/>
    <property type="project" value="TreeGrafter"/>
</dbReference>
<feature type="region of interest" description="Disordered" evidence="4">
    <location>
        <begin position="404"/>
        <end position="432"/>
    </location>
</feature>
<dbReference type="STRING" id="1890364.A0A2P6NT55"/>
<gene>
    <name evidence="5" type="ORF">PROFUN_01372</name>
</gene>
<dbReference type="EMBL" id="MDYQ01000022">
    <property type="protein sequence ID" value="PRP87110.1"/>
    <property type="molecule type" value="Genomic_DNA"/>
</dbReference>
<dbReference type="PANTHER" id="PTHR47981:SF39">
    <property type="entry name" value="RAS-RELATED PROTEIN RAB"/>
    <property type="match status" value="1"/>
</dbReference>
<dbReference type="AlphaFoldDB" id="A0A2P6NT55"/>
<dbReference type="GO" id="GO:0045335">
    <property type="term" value="C:phagocytic vesicle"/>
    <property type="evidence" value="ECO:0007669"/>
    <property type="project" value="TreeGrafter"/>
</dbReference>
<dbReference type="Proteomes" id="UP000241769">
    <property type="component" value="Unassembled WGS sequence"/>
</dbReference>
<evidence type="ECO:0000256" key="1">
    <source>
        <dbReference type="ARBA" id="ARBA00006270"/>
    </source>
</evidence>
<keyword evidence="6" id="KW-1185">Reference proteome</keyword>
<keyword evidence="3" id="KW-0342">GTP-binding</keyword>
<dbReference type="Gene3D" id="3.40.50.300">
    <property type="entry name" value="P-loop containing nucleotide triphosphate hydrolases"/>
    <property type="match status" value="1"/>
</dbReference>
<dbReference type="Pfam" id="PF08477">
    <property type="entry name" value="Roc"/>
    <property type="match status" value="1"/>
</dbReference>
<comment type="similarity">
    <text evidence="1">Belongs to the small GTPase superfamily. Rab family.</text>
</comment>
<evidence type="ECO:0000313" key="5">
    <source>
        <dbReference type="EMBL" id="PRP87110.1"/>
    </source>
</evidence>
<keyword evidence="2" id="KW-0547">Nucleotide-binding</keyword>
<dbReference type="GO" id="GO:0005770">
    <property type="term" value="C:late endosome"/>
    <property type="evidence" value="ECO:0007669"/>
    <property type="project" value="TreeGrafter"/>
</dbReference>
<dbReference type="PANTHER" id="PTHR47981">
    <property type="entry name" value="RAB FAMILY"/>
    <property type="match status" value="1"/>
</dbReference>
<reference evidence="5 6" key="1">
    <citation type="journal article" date="2018" name="Genome Biol. Evol.">
        <title>Multiple Roots of Fruiting Body Formation in Amoebozoa.</title>
        <authorList>
            <person name="Hillmann F."/>
            <person name="Forbes G."/>
            <person name="Novohradska S."/>
            <person name="Ferling I."/>
            <person name="Riege K."/>
            <person name="Groth M."/>
            <person name="Westermann M."/>
            <person name="Marz M."/>
            <person name="Spaller T."/>
            <person name="Winckler T."/>
            <person name="Schaap P."/>
            <person name="Glockner G."/>
        </authorList>
    </citation>
    <scope>NUCLEOTIDE SEQUENCE [LARGE SCALE GENOMIC DNA]</scope>
    <source>
        <strain evidence="5 6">Jena</strain>
    </source>
</reference>
<dbReference type="InParanoid" id="A0A2P6NT55"/>
<proteinExistence type="inferred from homology"/>
<feature type="region of interest" description="Disordered" evidence="4">
    <location>
        <begin position="349"/>
        <end position="368"/>
    </location>
</feature>
<sequence length="453" mass="52225">MPRTSSKPVNDSDRVRILVLGDSGVGKTSLVHLVCHESVNERPPQTIGVNVELMIHEYNDKPYIIEFFDVGGSARYEMSRSTFYQNINGVFCSTIPSLNSFRWKAEYLNKTTGHESRTIKEPTSPIQDVFGRTVAPNNITEDMLELELSSGVIIPMMMIGNKEDIQEEKMKQRSGMEESGSMIAHVSCHSSQAFAAGTSGYYALVSFLDKVIQRKFYSSGQYGRTSTPQRYGGYPSPTPSAHNEYTRRYSREIPLEITIQDLKNELDAIYSRFDLHTGTPWSSYLWPQKRRRAQLCKERGRGDREEWYRSKYQRTCAGDRRDRSGKIFVLVFFGRWAIINFGVIISAQRKHHRGDKPREEQTPKLRSATQDGLSLFQMRWQHISKNRQWTQDYKSNEMTRHTQKIKFDSSIPLRDGPTKPLRRESPTEKPPCTVSVRTITFNYGTGRMRKEIL</sequence>
<evidence type="ECO:0000256" key="2">
    <source>
        <dbReference type="ARBA" id="ARBA00022741"/>
    </source>
</evidence>
<comment type="caution">
    <text evidence="5">The sequence shown here is derived from an EMBL/GenBank/DDBJ whole genome shotgun (WGS) entry which is preliminary data.</text>
</comment>
<dbReference type="GO" id="GO:0090385">
    <property type="term" value="P:phagosome-lysosome fusion"/>
    <property type="evidence" value="ECO:0007669"/>
    <property type="project" value="TreeGrafter"/>
</dbReference>
<evidence type="ECO:0000313" key="6">
    <source>
        <dbReference type="Proteomes" id="UP000241769"/>
    </source>
</evidence>
<dbReference type="InterPro" id="IPR027417">
    <property type="entry name" value="P-loop_NTPase"/>
</dbReference>
<accession>A0A2P6NT55</accession>
<name>A0A2P6NT55_9EUKA</name>
<dbReference type="GO" id="GO:0005525">
    <property type="term" value="F:GTP binding"/>
    <property type="evidence" value="ECO:0007669"/>
    <property type="project" value="UniProtKB-KW"/>
</dbReference>
<organism evidence="5 6">
    <name type="scientific">Planoprotostelium fungivorum</name>
    <dbReference type="NCBI Taxonomy" id="1890364"/>
    <lineage>
        <taxon>Eukaryota</taxon>
        <taxon>Amoebozoa</taxon>
        <taxon>Evosea</taxon>
        <taxon>Variosea</taxon>
        <taxon>Cavosteliida</taxon>
        <taxon>Cavosteliaceae</taxon>
        <taxon>Planoprotostelium</taxon>
    </lineage>
</organism>
<evidence type="ECO:0000256" key="4">
    <source>
        <dbReference type="SAM" id="MobiDB-lite"/>
    </source>
</evidence>
<dbReference type="OrthoDB" id="8954335at2759"/>
<dbReference type="SUPFAM" id="SSF52540">
    <property type="entry name" value="P-loop containing nucleoside triphosphate hydrolases"/>
    <property type="match status" value="1"/>
</dbReference>
<dbReference type="GO" id="GO:0008333">
    <property type="term" value="P:endosome to lysosome transport"/>
    <property type="evidence" value="ECO:0007669"/>
    <property type="project" value="TreeGrafter"/>
</dbReference>